<keyword evidence="3" id="KW-1185">Reference proteome</keyword>
<dbReference type="InterPro" id="IPR040841">
    <property type="entry name" value="Luciferase_dom"/>
</dbReference>
<dbReference type="RefSeq" id="WP_203194141.1">
    <property type="nucleotide sequence ID" value="NZ_CP063362.1"/>
</dbReference>
<dbReference type="Proteomes" id="UP000596427">
    <property type="component" value="Chromosome"/>
</dbReference>
<dbReference type="Pfam" id="PF17648">
    <property type="entry name" value="Luciferase"/>
    <property type="match status" value="1"/>
</dbReference>
<dbReference type="AlphaFoldDB" id="A0A974PP79"/>
<evidence type="ECO:0000313" key="3">
    <source>
        <dbReference type="Proteomes" id="UP000596427"/>
    </source>
</evidence>
<reference evidence="2 3" key="1">
    <citation type="submission" date="2020-10" db="EMBL/GenBank/DDBJ databases">
        <title>Degradation of 1,4-Dioxane by Xanthobacter sp. YN2, via a Novel Group-2 Soluble Di-Iron Monooxygenase.</title>
        <authorList>
            <person name="Ma F."/>
            <person name="Wang Y."/>
            <person name="Yang J."/>
            <person name="Guo H."/>
            <person name="Su D."/>
            <person name="Yu L."/>
        </authorList>
    </citation>
    <scope>NUCLEOTIDE SEQUENCE [LARGE SCALE GENOMIC DNA]</scope>
    <source>
        <strain evidence="2 3">YN2</strain>
    </source>
</reference>
<dbReference type="PANTHER" id="PTHR38695">
    <property type="entry name" value="AMINO ACID PERMEASE_ SLC12A DOMAIN-CONTAINING PROTEIN"/>
    <property type="match status" value="1"/>
</dbReference>
<dbReference type="EMBL" id="CP063362">
    <property type="protein sequence ID" value="QRG07228.1"/>
    <property type="molecule type" value="Genomic_DNA"/>
</dbReference>
<evidence type="ECO:0000313" key="2">
    <source>
        <dbReference type="EMBL" id="QRG07228.1"/>
    </source>
</evidence>
<dbReference type="PANTHER" id="PTHR38695:SF1">
    <property type="entry name" value="AMINO ACID PERMEASE_ SLC12A DOMAIN-CONTAINING PROTEIN"/>
    <property type="match status" value="1"/>
</dbReference>
<proteinExistence type="predicted"/>
<organism evidence="2 3">
    <name type="scientific">Xanthobacter dioxanivorans</name>
    <dbReference type="NCBI Taxonomy" id="2528964"/>
    <lineage>
        <taxon>Bacteria</taxon>
        <taxon>Pseudomonadati</taxon>
        <taxon>Pseudomonadota</taxon>
        <taxon>Alphaproteobacteria</taxon>
        <taxon>Hyphomicrobiales</taxon>
        <taxon>Xanthobacteraceae</taxon>
        <taxon>Xanthobacter</taxon>
    </lineage>
</organism>
<accession>A0A974PP79</accession>
<name>A0A974PP79_9HYPH</name>
<dbReference type="InterPro" id="IPR048273">
    <property type="entry name" value="Luciferase"/>
</dbReference>
<feature type="domain" description="Luciferase" evidence="1">
    <location>
        <begin position="109"/>
        <end position="171"/>
    </location>
</feature>
<sequence length="180" mass="20400">MRFYPNGRTIFERPKGDHDFFPGRENNILIPCREGLRPATGSTLPHQQLTDLAPGDLRAKMRQWMDSHFSHVRTGPSLVSDHVTWAMHMEGIPLGPRARVLTPFPGASEFAHMHVDGSWHVALPAEDRWEVLAKGWGEIHPVAKFGINALLIFAPRNDQEFEILQKVVDASYRYAKGEII</sequence>
<gene>
    <name evidence="2" type="ORF">EZH22_01955</name>
</gene>
<dbReference type="KEGG" id="xdi:EZH22_01955"/>
<protein>
    <recommendedName>
        <fullName evidence="1">Luciferase domain-containing protein</fullName>
    </recommendedName>
</protein>
<evidence type="ECO:0000259" key="1">
    <source>
        <dbReference type="Pfam" id="PF17648"/>
    </source>
</evidence>